<dbReference type="Gene3D" id="3.40.50.880">
    <property type="match status" value="1"/>
</dbReference>
<name>A0A158IBP8_9BURK</name>
<protein>
    <submittedName>
        <fullName evidence="2">Trehalose utilization</fullName>
    </submittedName>
</protein>
<dbReference type="EMBL" id="FCOK02000046">
    <property type="protein sequence ID" value="SAL53699.1"/>
    <property type="molecule type" value="Genomic_DNA"/>
</dbReference>
<dbReference type="SUPFAM" id="SSF52317">
    <property type="entry name" value="Class I glutamine amidotransferase-like"/>
    <property type="match status" value="1"/>
</dbReference>
<organism evidence="2 3">
    <name type="scientific">Caballeronia udeis</name>
    <dbReference type="NCBI Taxonomy" id="1232866"/>
    <lineage>
        <taxon>Bacteria</taxon>
        <taxon>Pseudomonadati</taxon>
        <taxon>Pseudomonadota</taxon>
        <taxon>Betaproteobacteria</taxon>
        <taxon>Burkholderiales</taxon>
        <taxon>Burkholderiaceae</taxon>
        <taxon>Caballeronia</taxon>
    </lineage>
</organism>
<feature type="domain" description="ThuA-like" evidence="1">
    <location>
        <begin position="3"/>
        <end position="216"/>
    </location>
</feature>
<dbReference type="Proteomes" id="UP000054683">
    <property type="component" value="Unassembled WGS sequence"/>
</dbReference>
<dbReference type="Pfam" id="PF06283">
    <property type="entry name" value="ThuA"/>
    <property type="match status" value="1"/>
</dbReference>
<evidence type="ECO:0000259" key="1">
    <source>
        <dbReference type="Pfam" id="PF06283"/>
    </source>
</evidence>
<proteinExistence type="predicted"/>
<dbReference type="OrthoDB" id="338827at2"/>
<dbReference type="RefSeq" id="WP_062090006.1">
    <property type="nucleotide sequence ID" value="NZ_FCOK02000046.1"/>
</dbReference>
<evidence type="ECO:0000313" key="2">
    <source>
        <dbReference type="EMBL" id="SAL53699.1"/>
    </source>
</evidence>
<sequence>MTRVLHLYGGWPGHYPYEVAGWTRELLKELEWDVEESTDIFTLDRDLTKFDLILIGWNNAVTTETLTASQENHLLEAIEAGTGLAAWHGAGAAFRASLRYHMVLGGSFVEHPAGEGLPHPYMVNLTDREHPVMQGVEDFEVRSEQYYMQVDPNNHVLAETTFDGNPFPWLKGNKSPVAWVKNWGDGRVFYHSIGHDTGNLADPNVRRMTRQGLQWAARTAG</sequence>
<accession>A0A158IBP8</accession>
<dbReference type="InterPro" id="IPR029062">
    <property type="entry name" value="Class_I_gatase-like"/>
</dbReference>
<dbReference type="PANTHER" id="PTHR40469:SF2">
    <property type="entry name" value="GALACTOSE-BINDING DOMAIN-LIKE SUPERFAMILY PROTEIN"/>
    <property type="match status" value="1"/>
</dbReference>
<dbReference type="PANTHER" id="PTHR40469">
    <property type="entry name" value="SECRETED GLYCOSYL HYDROLASE"/>
    <property type="match status" value="1"/>
</dbReference>
<gene>
    <name evidence="2" type="ORF">AWB69_05666</name>
</gene>
<evidence type="ECO:0000313" key="3">
    <source>
        <dbReference type="Proteomes" id="UP000054683"/>
    </source>
</evidence>
<dbReference type="AlphaFoldDB" id="A0A158IBP8"/>
<reference evidence="2 3" key="1">
    <citation type="submission" date="2016-01" db="EMBL/GenBank/DDBJ databases">
        <authorList>
            <person name="Oliw E.H."/>
        </authorList>
    </citation>
    <scope>NUCLEOTIDE SEQUENCE [LARGE SCALE GENOMIC DNA]</scope>
    <source>
        <strain evidence="2">LMG 27134</strain>
    </source>
</reference>
<dbReference type="InterPro" id="IPR029010">
    <property type="entry name" value="ThuA-like"/>
</dbReference>